<evidence type="ECO:0000256" key="5">
    <source>
        <dbReference type="ARBA" id="ARBA00023237"/>
    </source>
</evidence>
<feature type="domain" description="RagB/SusD" evidence="7">
    <location>
        <begin position="334"/>
        <end position="465"/>
    </location>
</feature>
<dbReference type="InterPro" id="IPR033985">
    <property type="entry name" value="SusD-like_N"/>
</dbReference>
<dbReference type="PROSITE" id="PS51257">
    <property type="entry name" value="PROKAR_LIPOPROTEIN"/>
    <property type="match status" value="1"/>
</dbReference>
<dbReference type="AlphaFoldDB" id="A0A8J3G9S3"/>
<keyword evidence="5" id="KW-0998">Cell outer membrane</keyword>
<evidence type="ECO:0000313" key="9">
    <source>
        <dbReference type="EMBL" id="GHB68892.1"/>
    </source>
</evidence>
<evidence type="ECO:0000259" key="8">
    <source>
        <dbReference type="Pfam" id="PF14322"/>
    </source>
</evidence>
<gene>
    <name evidence="9" type="ORF">GCM10007390_22970</name>
</gene>
<evidence type="ECO:0000256" key="1">
    <source>
        <dbReference type="ARBA" id="ARBA00004442"/>
    </source>
</evidence>
<evidence type="ECO:0000259" key="7">
    <source>
        <dbReference type="Pfam" id="PF07980"/>
    </source>
</evidence>
<comment type="similarity">
    <text evidence="2">Belongs to the SusD family.</text>
</comment>
<sequence length="465" mass="51294">MKNKMIYTLSLAVLLSLGSCKESFLQLDPYDALPASTAITTAADMEVATNGLYSMLRSVGLYGRTIPFTNDLLADNVYLSVQNSGRYLPLFNYSVNSQNGDNLGTWNNAYTAILRANNIINAEVSSAQADQFRGEALTVRALMYFELIRIYALPYTSNPSALGVPIVLEFDPTLKPSRNSVQEVYTQMINDLTQAYSLMTNTTKNSSYVSKYVAKALLSKVYFYMGDYAKSIQEGLVVVNEGGYKLAPAAEYGAYWKNPAPVSNKLETIFEVASDGVNNAGFDALVNMYSQSGYGDGLVANDLFALYSNTDVRKSLIIPGTRGGESVNIVNKYQNITNPDDKDDTKVLRYSELLLQLAESYARTGDQANALKYLNQVAQTRDPAFAGYSSSGNALVENIITERRKELAFEGNRFADLNRLGRPIARNAQYPASATQIDFTDTRRILPIPQVELDANKNITQNQGY</sequence>
<evidence type="ECO:0000313" key="10">
    <source>
        <dbReference type="Proteomes" id="UP000598271"/>
    </source>
</evidence>
<evidence type="ECO:0000256" key="4">
    <source>
        <dbReference type="ARBA" id="ARBA00023136"/>
    </source>
</evidence>
<dbReference type="Gene3D" id="2.20.20.130">
    <property type="match status" value="1"/>
</dbReference>
<keyword evidence="3 6" id="KW-0732">Signal</keyword>
<dbReference type="Pfam" id="PF14322">
    <property type="entry name" value="SusD-like_3"/>
    <property type="match status" value="1"/>
</dbReference>
<feature type="domain" description="SusD-like N-terminal" evidence="8">
    <location>
        <begin position="24"/>
        <end position="222"/>
    </location>
</feature>
<evidence type="ECO:0000256" key="2">
    <source>
        <dbReference type="ARBA" id="ARBA00006275"/>
    </source>
</evidence>
<name>A0A8J3G9S3_9BACT</name>
<dbReference type="Gene3D" id="1.25.40.900">
    <property type="match status" value="1"/>
</dbReference>
<comment type="caution">
    <text evidence="9">The sequence shown here is derived from an EMBL/GenBank/DDBJ whole genome shotgun (WGS) entry which is preliminary data.</text>
</comment>
<dbReference type="Gene3D" id="1.25.40.390">
    <property type="match status" value="1"/>
</dbReference>
<feature type="chain" id="PRO_5035287048" evidence="6">
    <location>
        <begin position="22"/>
        <end position="465"/>
    </location>
</feature>
<organism evidence="9 10">
    <name type="scientific">Persicitalea jodogahamensis</name>
    <dbReference type="NCBI Taxonomy" id="402147"/>
    <lineage>
        <taxon>Bacteria</taxon>
        <taxon>Pseudomonadati</taxon>
        <taxon>Bacteroidota</taxon>
        <taxon>Cytophagia</taxon>
        <taxon>Cytophagales</taxon>
        <taxon>Spirosomataceae</taxon>
        <taxon>Persicitalea</taxon>
    </lineage>
</organism>
<dbReference type="CDD" id="cd08977">
    <property type="entry name" value="SusD"/>
    <property type="match status" value="1"/>
</dbReference>
<proteinExistence type="inferred from homology"/>
<keyword evidence="4" id="KW-0472">Membrane</keyword>
<dbReference type="Proteomes" id="UP000598271">
    <property type="component" value="Unassembled WGS sequence"/>
</dbReference>
<protein>
    <submittedName>
        <fullName evidence="9">Membrane protein</fullName>
    </submittedName>
</protein>
<dbReference type="Pfam" id="PF07980">
    <property type="entry name" value="SusD_RagB"/>
    <property type="match status" value="1"/>
</dbReference>
<dbReference type="SUPFAM" id="SSF48452">
    <property type="entry name" value="TPR-like"/>
    <property type="match status" value="1"/>
</dbReference>
<comment type="subcellular location">
    <subcellularLocation>
        <location evidence="1">Cell outer membrane</location>
    </subcellularLocation>
</comment>
<feature type="signal peptide" evidence="6">
    <location>
        <begin position="1"/>
        <end position="21"/>
    </location>
</feature>
<dbReference type="GO" id="GO:0009279">
    <property type="term" value="C:cell outer membrane"/>
    <property type="evidence" value="ECO:0007669"/>
    <property type="project" value="UniProtKB-SubCell"/>
</dbReference>
<evidence type="ECO:0000256" key="3">
    <source>
        <dbReference type="ARBA" id="ARBA00022729"/>
    </source>
</evidence>
<dbReference type="RefSeq" id="WP_189564584.1">
    <property type="nucleotide sequence ID" value="NZ_BMXF01000002.1"/>
</dbReference>
<dbReference type="InterPro" id="IPR012944">
    <property type="entry name" value="SusD_RagB_dom"/>
</dbReference>
<evidence type="ECO:0000256" key="6">
    <source>
        <dbReference type="SAM" id="SignalP"/>
    </source>
</evidence>
<dbReference type="EMBL" id="BMXF01000002">
    <property type="protein sequence ID" value="GHB68892.1"/>
    <property type="molecule type" value="Genomic_DNA"/>
</dbReference>
<accession>A0A8J3G9S3</accession>
<reference evidence="9 10" key="1">
    <citation type="journal article" date="2014" name="Int. J. Syst. Evol. Microbiol.">
        <title>Complete genome sequence of Corynebacterium casei LMG S-19264T (=DSM 44701T), isolated from a smear-ripened cheese.</title>
        <authorList>
            <consortium name="US DOE Joint Genome Institute (JGI-PGF)"/>
            <person name="Walter F."/>
            <person name="Albersmeier A."/>
            <person name="Kalinowski J."/>
            <person name="Ruckert C."/>
        </authorList>
    </citation>
    <scope>NUCLEOTIDE SEQUENCE [LARGE SCALE GENOMIC DNA]</scope>
    <source>
        <strain evidence="9 10">KCTC 12866</strain>
    </source>
</reference>
<dbReference type="InterPro" id="IPR011990">
    <property type="entry name" value="TPR-like_helical_dom_sf"/>
</dbReference>
<keyword evidence="10" id="KW-1185">Reference proteome</keyword>